<reference evidence="2" key="2">
    <citation type="submission" date="2013-09" db="EMBL/GenBank/DDBJ databases">
        <title>Draft genome sequence of Anaerotruncus colihominis(DSM 17241).</title>
        <authorList>
            <person name="Sudarsanam P."/>
            <person name="Ley R."/>
            <person name="Guruge J."/>
            <person name="Turnbaugh P.J."/>
            <person name="Mahowald M."/>
            <person name="Liep D."/>
            <person name="Gordon J."/>
        </authorList>
    </citation>
    <scope>NUCLEOTIDE SEQUENCE</scope>
    <source>
        <strain evidence="2">DSM 17241</strain>
    </source>
</reference>
<evidence type="ECO:0000313" key="2">
    <source>
        <dbReference type="EMBL" id="EDS13082.1"/>
    </source>
</evidence>
<dbReference type="Gene3D" id="1.20.120.20">
    <property type="entry name" value="Apolipoprotein"/>
    <property type="match status" value="1"/>
</dbReference>
<evidence type="ECO:0000256" key="1">
    <source>
        <dbReference type="SAM" id="MobiDB-lite"/>
    </source>
</evidence>
<feature type="region of interest" description="Disordered" evidence="1">
    <location>
        <begin position="30"/>
        <end position="75"/>
    </location>
</feature>
<sequence>MDDRVLLEAIGKMMDEKLAINNEQLRQEMKASNEQLRQEMKASSEQLRQEMKASSEQLRQEMKASSEQLRQEMKASSEQLRQEIMLDFNTVIEDKVSKEIRLIAEQHSDIVARLPYVEEQAEIKSRVRVLERVVSNLGAEIDKLKKAE</sequence>
<dbReference type="RefSeq" id="WP_006873515.1">
    <property type="nucleotide sequence ID" value="NZ_DS544174.1"/>
</dbReference>
<name>B0P5S5_9FIRM</name>
<dbReference type="eggNOG" id="ENOG50308BY">
    <property type="taxonomic scope" value="Bacteria"/>
</dbReference>
<dbReference type="EMBL" id="ABGD02000003">
    <property type="protein sequence ID" value="EDS13082.1"/>
    <property type="molecule type" value="Genomic_DNA"/>
</dbReference>
<accession>B0P5S5</accession>
<proteinExistence type="predicted"/>
<comment type="caution">
    <text evidence="2">The sequence shown here is derived from an EMBL/GenBank/DDBJ whole genome shotgun (WGS) entry which is preliminary data.</text>
</comment>
<gene>
    <name evidence="2" type="ORF">ANACOL_00097</name>
</gene>
<protein>
    <submittedName>
        <fullName evidence="2">Uncharacterized protein</fullName>
    </submittedName>
</protein>
<dbReference type="Proteomes" id="UP000003803">
    <property type="component" value="Unassembled WGS sequence"/>
</dbReference>
<dbReference type="SUPFAM" id="SSF47162">
    <property type="entry name" value="Apolipoprotein"/>
    <property type="match status" value="1"/>
</dbReference>
<organism evidence="2 3">
    <name type="scientific">Anaerotruncus colihominis DSM 17241</name>
    <dbReference type="NCBI Taxonomy" id="445972"/>
    <lineage>
        <taxon>Bacteria</taxon>
        <taxon>Bacillati</taxon>
        <taxon>Bacillota</taxon>
        <taxon>Clostridia</taxon>
        <taxon>Eubacteriales</taxon>
        <taxon>Oscillospiraceae</taxon>
        <taxon>Anaerotruncus</taxon>
    </lineage>
</organism>
<reference evidence="2" key="1">
    <citation type="submission" date="2007-11" db="EMBL/GenBank/DDBJ databases">
        <authorList>
            <person name="Fulton L."/>
            <person name="Clifton S."/>
            <person name="Fulton B."/>
            <person name="Xu J."/>
            <person name="Minx P."/>
            <person name="Pepin K.H."/>
            <person name="Johnson M."/>
            <person name="Thiruvilangam P."/>
            <person name="Bhonagiri V."/>
            <person name="Nash W.E."/>
            <person name="Mardis E.R."/>
            <person name="Wilson R.K."/>
        </authorList>
    </citation>
    <scope>NUCLEOTIDE SEQUENCE [LARGE SCALE GENOMIC DNA]</scope>
    <source>
        <strain evidence="2">DSM 17241</strain>
    </source>
</reference>
<dbReference type="HOGENOM" id="CLU_1755037_0_0_9"/>
<dbReference type="AlphaFoldDB" id="B0P5S5"/>
<evidence type="ECO:0000313" key="3">
    <source>
        <dbReference type="Proteomes" id="UP000003803"/>
    </source>
</evidence>
<keyword evidence="3" id="KW-1185">Reference proteome</keyword>